<dbReference type="PROSITE" id="PS00676">
    <property type="entry name" value="SIGMA54_INTERACT_2"/>
    <property type="match status" value="1"/>
</dbReference>
<dbReference type="Gene3D" id="1.10.8.60">
    <property type="match status" value="1"/>
</dbReference>
<dbReference type="SUPFAM" id="SSF52540">
    <property type="entry name" value="P-loop containing nucleoside triphosphate hydrolases"/>
    <property type="match status" value="1"/>
</dbReference>
<dbReference type="InterPro" id="IPR025662">
    <property type="entry name" value="Sigma_54_int_dom_ATP-bd_1"/>
</dbReference>
<evidence type="ECO:0000313" key="5">
    <source>
        <dbReference type="Proteomes" id="UP000534783"/>
    </source>
</evidence>
<dbReference type="Gene3D" id="1.10.10.60">
    <property type="entry name" value="Homeodomain-like"/>
    <property type="match status" value="1"/>
</dbReference>
<dbReference type="InterPro" id="IPR002078">
    <property type="entry name" value="Sigma_54_int"/>
</dbReference>
<dbReference type="GO" id="GO:0006355">
    <property type="term" value="P:regulation of DNA-templated transcription"/>
    <property type="evidence" value="ECO:0007669"/>
    <property type="project" value="InterPro"/>
</dbReference>
<evidence type="ECO:0000256" key="1">
    <source>
        <dbReference type="ARBA" id="ARBA00022741"/>
    </source>
</evidence>
<protein>
    <submittedName>
        <fullName evidence="4">AAA family ATPase</fullName>
    </submittedName>
</protein>
<dbReference type="PROSITE" id="PS50045">
    <property type="entry name" value="SIGMA54_INTERACT_4"/>
    <property type="match status" value="1"/>
</dbReference>
<dbReference type="RefSeq" id="WP_168062829.1">
    <property type="nucleotide sequence ID" value="NZ_VTOW01000004.1"/>
</dbReference>
<name>A0A7X6ICN7_9BACT</name>
<dbReference type="Pfam" id="PF00158">
    <property type="entry name" value="Sigma54_activat"/>
    <property type="match status" value="1"/>
</dbReference>
<evidence type="ECO:0000259" key="3">
    <source>
        <dbReference type="PROSITE" id="PS50045"/>
    </source>
</evidence>
<evidence type="ECO:0000313" key="4">
    <source>
        <dbReference type="EMBL" id="NKE72893.1"/>
    </source>
</evidence>
<proteinExistence type="predicted"/>
<keyword evidence="1" id="KW-0547">Nucleotide-binding</keyword>
<dbReference type="SMART" id="SM00382">
    <property type="entry name" value="AAA"/>
    <property type="match status" value="1"/>
</dbReference>
<dbReference type="Pfam" id="PF25601">
    <property type="entry name" value="AAA_lid_14"/>
    <property type="match status" value="1"/>
</dbReference>
<keyword evidence="5" id="KW-1185">Reference proteome</keyword>
<dbReference type="InterPro" id="IPR025943">
    <property type="entry name" value="Sigma_54_int_dom_ATP-bd_2"/>
</dbReference>
<dbReference type="CDD" id="cd00009">
    <property type="entry name" value="AAA"/>
    <property type="match status" value="1"/>
</dbReference>
<dbReference type="InterPro" id="IPR027417">
    <property type="entry name" value="P-loop_NTPase"/>
</dbReference>
<dbReference type="PANTHER" id="PTHR32071">
    <property type="entry name" value="TRANSCRIPTIONAL REGULATORY PROTEIN"/>
    <property type="match status" value="1"/>
</dbReference>
<dbReference type="Gene3D" id="3.40.50.300">
    <property type="entry name" value="P-loop containing nucleotide triphosphate hydrolases"/>
    <property type="match status" value="1"/>
</dbReference>
<organism evidence="4 5">
    <name type="scientific">Candidatus Manganitrophus noduliformans</name>
    <dbReference type="NCBI Taxonomy" id="2606439"/>
    <lineage>
        <taxon>Bacteria</taxon>
        <taxon>Pseudomonadati</taxon>
        <taxon>Nitrospirota</taxon>
        <taxon>Nitrospiria</taxon>
        <taxon>Candidatus Troglogloeales</taxon>
        <taxon>Candidatus Manganitrophaceae</taxon>
        <taxon>Candidatus Manganitrophus</taxon>
    </lineage>
</organism>
<dbReference type="InterPro" id="IPR003593">
    <property type="entry name" value="AAA+_ATPase"/>
</dbReference>
<reference evidence="4 5" key="1">
    <citation type="journal article" date="2020" name="Nature">
        <title>Bacterial chemolithoautotrophy via manganese oxidation.</title>
        <authorList>
            <person name="Yu H."/>
            <person name="Leadbetter J.R."/>
        </authorList>
    </citation>
    <scope>NUCLEOTIDE SEQUENCE [LARGE SCALE GENOMIC DNA]</scope>
    <source>
        <strain evidence="4 5">Mn-1</strain>
    </source>
</reference>
<sequence>MDRRYILFIDLGPDSCLDQNLLQIQKTIGEALPLQKILLETINSIIPSRPLSYTPDLILFRPCSTILLEEALNRLRERWGPIPIVGLVCSKWVALHELYSILINRLDDFLSCPCREIDLILRLRRLLCRNRKSAEETKGDPRLESLVGEERCFVEVVEKIPLLARSDAAVLISGETGTGKELFARAIHYQGPRRGKPFIPVNCGALPDHLFENELFGHAKGAFTDASQEAAGLIAEAEGGTLFLDEIDAISPSAQVKLLRFLQDRAYRPLGAAKSRVADVRIIAASNANLTELVEGKLFRQDLYYRLHVLSLTAPPLRERSGDIPLLAAHFLAKYANQYEKPASYLSHRALQKLLAYPWPGNVRELEGVLQKAVVLGSSPLLQPEAIHLPEPPRREASGGDSLQAVKTRAIASVERAYLSDLLTRHQGNITQAAKGAGKKRQVLQRLLRKYGLERQTFQKTL</sequence>
<dbReference type="InterPro" id="IPR009057">
    <property type="entry name" value="Homeodomain-like_sf"/>
</dbReference>
<dbReference type="AlphaFoldDB" id="A0A7X6ICN7"/>
<comment type="caution">
    <text evidence="4">The sequence shown here is derived from an EMBL/GenBank/DDBJ whole genome shotgun (WGS) entry which is preliminary data.</text>
</comment>
<dbReference type="EMBL" id="VTOW01000004">
    <property type="protein sequence ID" value="NKE72893.1"/>
    <property type="molecule type" value="Genomic_DNA"/>
</dbReference>
<dbReference type="InterPro" id="IPR058031">
    <property type="entry name" value="AAA_lid_NorR"/>
</dbReference>
<accession>A0A7X6ICN7</accession>
<feature type="domain" description="Sigma-54 factor interaction" evidence="3">
    <location>
        <begin position="146"/>
        <end position="375"/>
    </location>
</feature>
<dbReference type="Proteomes" id="UP000534783">
    <property type="component" value="Unassembled WGS sequence"/>
</dbReference>
<gene>
    <name evidence="4" type="ORF">MNODULE_19250</name>
</gene>
<dbReference type="FunFam" id="3.40.50.300:FF:000006">
    <property type="entry name" value="DNA-binding transcriptional regulator NtrC"/>
    <property type="match status" value="1"/>
</dbReference>
<evidence type="ECO:0000256" key="2">
    <source>
        <dbReference type="ARBA" id="ARBA00022840"/>
    </source>
</evidence>
<keyword evidence="2" id="KW-0067">ATP-binding</keyword>
<dbReference type="PROSITE" id="PS00675">
    <property type="entry name" value="SIGMA54_INTERACT_1"/>
    <property type="match status" value="1"/>
</dbReference>
<dbReference type="SUPFAM" id="SSF46689">
    <property type="entry name" value="Homeodomain-like"/>
    <property type="match status" value="1"/>
</dbReference>
<dbReference type="GO" id="GO:0005524">
    <property type="term" value="F:ATP binding"/>
    <property type="evidence" value="ECO:0007669"/>
    <property type="project" value="UniProtKB-KW"/>
</dbReference>